<dbReference type="Proteomes" id="UP000288227">
    <property type="component" value="Unassembled WGS sequence"/>
</dbReference>
<evidence type="ECO:0000256" key="2">
    <source>
        <dbReference type="ARBA" id="ARBA00022803"/>
    </source>
</evidence>
<evidence type="ECO:0000259" key="3">
    <source>
        <dbReference type="Pfam" id="PF19413"/>
    </source>
</evidence>
<evidence type="ECO:0000256" key="1">
    <source>
        <dbReference type="ARBA" id="ARBA00022737"/>
    </source>
</evidence>
<dbReference type="Pfam" id="PF19413">
    <property type="entry name" value="YaiO"/>
    <property type="match status" value="1"/>
</dbReference>
<sequence>MLFASVLLHAQKNEIDWRTLNADDIFQQARAKAFNQQREEAREMLQFILRNNPDYFDVRILYARTLSWDNRFTEAREELQLVLSKSPKNEDAFMALTDVEIWSSNFQTALNICNQALNLFPVNNDLLLKKAFSLNKLARDEEALVILNDLLAINPGNNEAAALRKAIQSDKLKFTGGVNYGIDWFSRYFDPAQNLSLQLSRTAHWGSALARLNYSRRFNQSGIQPEVEVYPRIYNGVYAYLNYGYSNSNLYPQHRSGAELFFRVPKSLEFSGGLRNLYFNTDNIRTILTTSASWYFKSNLITLRSYIMPEKEIGTSYSLALTFRKYFKDNNTYVSLNAGAGYSPDERRIQNSSGLSDDQLFKLKTQRLGIVFQKSLINNWIIGGNLEIINQELIFDLDQYVLITSTGLMIRKQF</sequence>
<dbReference type="InterPro" id="IPR030887">
    <property type="entry name" value="Beta-barrel_YaiO"/>
</dbReference>
<dbReference type="InterPro" id="IPR011990">
    <property type="entry name" value="TPR-like_helical_dom_sf"/>
</dbReference>
<comment type="caution">
    <text evidence="4">The sequence shown here is derived from an EMBL/GenBank/DDBJ whole genome shotgun (WGS) entry which is preliminary data.</text>
</comment>
<dbReference type="Gene3D" id="1.25.40.10">
    <property type="entry name" value="Tetratricopeptide repeat domain"/>
    <property type="match status" value="1"/>
</dbReference>
<protein>
    <submittedName>
        <fullName evidence="4">YaiO family outer membrane beta-barrel protein</fullName>
    </submittedName>
</protein>
<keyword evidence="2" id="KW-0802">TPR repeat</keyword>
<dbReference type="SUPFAM" id="SSF48452">
    <property type="entry name" value="TPR-like"/>
    <property type="match status" value="1"/>
</dbReference>
<keyword evidence="5" id="KW-1185">Reference proteome</keyword>
<proteinExistence type="predicted"/>
<feature type="domain" description="YaiO beta-barrel" evidence="3">
    <location>
        <begin position="175"/>
        <end position="346"/>
    </location>
</feature>
<keyword evidence="1" id="KW-0677">Repeat</keyword>
<reference evidence="4 5" key="1">
    <citation type="submission" date="2018-11" db="EMBL/GenBank/DDBJ databases">
        <title>Chryseotalea sanarue gen. nov., sp., nov., a member of the family Cytophagaceae, isolated from a brackish lake in Hamamatsu Japan.</title>
        <authorList>
            <person name="Maejima Y."/>
            <person name="Iino T."/>
            <person name="Muraguchi Y."/>
            <person name="Fukuda K."/>
            <person name="Ohkuma M."/>
            <person name="Moriuchi R."/>
            <person name="Dohra H."/>
            <person name="Kimbara K."/>
            <person name="Shintani M."/>
        </authorList>
    </citation>
    <scope>NUCLEOTIDE SEQUENCE [LARGE SCALE GENOMIC DNA]</scope>
    <source>
        <strain evidence="4 5">Ys</strain>
    </source>
</reference>
<organism evidence="4 5">
    <name type="scientific">Chryseotalea sanaruensis</name>
    <dbReference type="NCBI Taxonomy" id="2482724"/>
    <lineage>
        <taxon>Bacteria</taxon>
        <taxon>Pseudomonadati</taxon>
        <taxon>Bacteroidota</taxon>
        <taxon>Cytophagia</taxon>
        <taxon>Cytophagales</taxon>
        <taxon>Chryseotaleaceae</taxon>
        <taxon>Chryseotalea</taxon>
    </lineage>
</organism>
<dbReference type="AlphaFoldDB" id="A0A401U8X5"/>
<name>A0A401U8X5_9BACT</name>
<evidence type="ECO:0000313" key="4">
    <source>
        <dbReference type="EMBL" id="GCC51341.1"/>
    </source>
</evidence>
<dbReference type="EMBL" id="BHXQ01000003">
    <property type="protein sequence ID" value="GCC51341.1"/>
    <property type="molecule type" value="Genomic_DNA"/>
</dbReference>
<evidence type="ECO:0000313" key="5">
    <source>
        <dbReference type="Proteomes" id="UP000288227"/>
    </source>
</evidence>
<dbReference type="PANTHER" id="PTHR44943">
    <property type="entry name" value="CELLULOSE SYNTHASE OPERON PROTEIN C"/>
    <property type="match status" value="1"/>
</dbReference>
<dbReference type="Pfam" id="PF14559">
    <property type="entry name" value="TPR_19"/>
    <property type="match status" value="2"/>
</dbReference>
<gene>
    <name evidence="4" type="ORF">SanaruYs_15660</name>
</gene>
<dbReference type="NCBIfam" id="TIGR04390">
    <property type="entry name" value="OMP_YaiO_dom"/>
    <property type="match status" value="1"/>
</dbReference>
<dbReference type="PANTHER" id="PTHR44943:SF5">
    <property type="entry name" value="BLL7697 PROTEIN"/>
    <property type="match status" value="1"/>
</dbReference>
<accession>A0A401U8X5</accession>
<dbReference type="InterPro" id="IPR051685">
    <property type="entry name" value="Ycf3/AcsC/BcsC/TPR_MFPF"/>
</dbReference>